<dbReference type="EMBL" id="JAFCIX010000573">
    <property type="protein sequence ID" value="KAH6586542.1"/>
    <property type="molecule type" value="Genomic_DNA"/>
</dbReference>
<feature type="region of interest" description="Disordered" evidence="1">
    <location>
        <begin position="1"/>
        <end position="22"/>
    </location>
</feature>
<evidence type="ECO:0000256" key="1">
    <source>
        <dbReference type="SAM" id="MobiDB-lite"/>
    </source>
</evidence>
<sequence>MMEHPASGIFGAAMTPGTPGISGTLAVPTTPANDALRHMADTPTPAAQPASAVRVPRASAQARKLSQVQALTQTPVHATRPQHFIPYPQTGVETLPSSVVTAFDEYNDQKIKWFATPPVDIVDSTAPVVHSLDYLYEMAQRKQRATVAATVSAAASTTPNAIRSTEETGMDLDKCATNLFTNHKDSDMTDVNSSCHVTEMLHVLTTAWLADVNTLHDY</sequence>
<comment type="caution">
    <text evidence="2">The sequence shown here is derived from an EMBL/GenBank/DDBJ whole genome shotgun (WGS) entry which is preliminary data.</text>
</comment>
<organism evidence="2 3">
    <name type="scientific">Batrachochytrium salamandrivorans</name>
    <dbReference type="NCBI Taxonomy" id="1357716"/>
    <lineage>
        <taxon>Eukaryota</taxon>
        <taxon>Fungi</taxon>
        <taxon>Fungi incertae sedis</taxon>
        <taxon>Chytridiomycota</taxon>
        <taxon>Chytridiomycota incertae sedis</taxon>
        <taxon>Chytridiomycetes</taxon>
        <taxon>Rhizophydiales</taxon>
        <taxon>Rhizophydiales incertae sedis</taxon>
        <taxon>Batrachochytrium</taxon>
    </lineage>
</organism>
<name>A0ABQ8ETX3_9FUNG</name>
<dbReference type="Proteomes" id="UP001648503">
    <property type="component" value="Unassembled WGS sequence"/>
</dbReference>
<proteinExistence type="predicted"/>
<keyword evidence="3" id="KW-1185">Reference proteome</keyword>
<reference evidence="2 3" key="1">
    <citation type="submission" date="2021-02" db="EMBL/GenBank/DDBJ databases">
        <title>Variation within the Batrachochytrium salamandrivorans European outbreak.</title>
        <authorList>
            <person name="Kelly M."/>
            <person name="Pasmans F."/>
            <person name="Shea T.P."/>
            <person name="Munoz J.F."/>
            <person name="Carranza S."/>
            <person name="Cuomo C.A."/>
            <person name="Martel A."/>
        </authorList>
    </citation>
    <scope>NUCLEOTIDE SEQUENCE [LARGE SCALE GENOMIC DNA]</scope>
    <source>
        <strain evidence="2 3">AMFP18/2</strain>
    </source>
</reference>
<evidence type="ECO:0000313" key="2">
    <source>
        <dbReference type="EMBL" id="KAH6586542.1"/>
    </source>
</evidence>
<gene>
    <name evidence="2" type="ORF">BASA50_000496</name>
</gene>
<evidence type="ECO:0000313" key="3">
    <source>
        <dbReference type="Proteomes" id="UP001648503"/>
    </source>
</evidence>
<accession>A0ABQ8ETX3</accession>
<protein>
    <submittedName>
        <fullName evidence="2">Uncharacterized protein</fullName>
    </submittedName>
</protein>